<evidence type="ECO:0000256" key="7">
    <source>
        <dbReference type="RuleBase" id="RU362048"/>
    </source>
</evidence>
<dbReference type="GO" id="GO:0005886">
    <property type="term" value="C:plasma membrane"/>
    <property type="evidence" value="ECO:0007669"/>
    <property type="project" value="UniProtKB-SubCell"/>
</dbReference>
<comment type="caution">
    <text evidence="8">The sequence shown here is derived from an EMBL/GenBank/DDBJ whole genome shotgun (WGS) entry which is preliminary data.</text>
</comment>
<gene>
    <name evidence="8" type="ORF">G3480_07680</name>
</gene>
<organism evidence="8 9">
    <name type="scientific">Thiorhodococcus mannitoliphagus</name>
    <dbReference type="NCBI Taxonomy" id="329406"/>
    <lineage>
        <taxon>Bacteria</taxon>
        <taxon>Pseudomonadati</taxon>
        <taxon>Pseudomonadota</taxon>
        <taxon>Gammaproteobacteria</taxon>
        <taxon>Chromatiales</taxon>
        <taxon>Chromatiaceae</taxon>
        <taxon>Thiorhodococcus</taxon>
    </lineage>
</organism>
<evidence type="ECO:0000256" key="6">
    <source>
        <dbReference type="ARBA" id="ARBA00023136"/>
    </source>
</evidence>
<evidence type="ECO:0000256" key="4">
    <source>
        <dbReference type="ARBA" id="ARBA00022692"/>
    </source>
</evidence>
<feature type="transmembrane region" description="Helical" evidence="7">
    <location>
        <begin position="6"/>
        <end position="28"/>
    </location>
</feature>
<proteinExistence type="inferred from homology"/>
<keyword evidence="4 7" id="KW-0812">Transmembrane</keyword>
<feature type="transmembrane region" description="Helical" evidence="7">
    <location>
        <begin position="107"/>
        <end position="132"/>
    </location>
</feature>
<keyword evidence="6 7" id="KW-0472">Membrane</keyword>
<keyword evidence="3" id="KW-1003">Cell membrane</keyword>
<keyword evidence="5 7" id="KW-1133">Transmembrane helix</keyword>
<accession>A0A6P1DVS2</accession>
<feature type="transmembrane region" description="Helical" evidence="7">
    <location>
        <begin position="144"/>
        <end position="164"/>
    </location>
</feature>
<dbReference type="RefSeq" id="WP_164653293.1">
    <property type="nucleotide sequence ID" value="NZ_JAAIJR010000023.1"/>
</dbReference>
<name>A0A6P1DVS2_9GAMM</name>
<evidence type="ECO:0000256" key="5">
    <source>
        <dbReference type="ARBA" id="ARBA00022989"/>
    </source>
</evidence>
<comment type="subcellular location">
    <subcellularLocation>
        <location evidence="1 7">Cell membrane</location>
        <topology evidence="1 7">Multi-pass membrane protein</topology>
    </subcellularLocation>
</comment>
<dbReference type="InterPro" id="IPR002771">
    <property type="entry name" value="Multi_antbiot-R_MarC"/>
</dbReference>
<dbReference type="NCBIfam" id="TIGR00427">
    <property type="entry name" value="NAAT family transporter"/>
    <property type="match status" value="1"/>
</dbReference>
<evidence type="ECO:0000313" key="9">
    <source>
        <dbReference type="Proteomes" id="UP000471640"/>
    </source>
</evidence>
<sequence length="208" mass="21895">MLQQITYDFITLFVVLDPVGMLAVFIAVTTRLEPLERRKAAILAVLYAFAVLAFFIAAGELLLIQMGIPLRAFQIAGGILLLLYGIEMSLGAHTPGTGLDDGAGSGLHALAVYPLAIPAIAGPGAMLTVVLLTDNRLFSITDQLITTAVLVVVLAVFLLILFAASPIMRVIGSGGASVLRRVMGMLLSAIAVKMVLTAVQGWLDLPPL</sequence>
<dbReference type="PANTHER" id="PTHR33508">
    <property type="entry name" value="UPF0056 MEMBRANE PROTEIN YHCE"/>
    <property type="match status" value="1"/>
</dbReference>
<reference evidence="8 9" key="2">
    <citation type="submission" date="2020-02" db="EMBL/GenBank/DDBJ databases">
        <title>Genome sequences of Thiorhodococcus mannitoliphagus and Thiorhodococcus minor, purple sulfur photosynthetic bacteria in the gammaproteobacterial family, Chromatiaceae.</title>
        <authorList>
            <person name="Aviles F.A."/>
            <person name="Meyer T.E."/>
            <person name="Kyndt J.A."/>
        </authorList>
    </citation>
    <scope>NUCLEOTIDE SEQUENCE [LARGE SCALE GENOMIC DNA]</scope>
    <source>
        <strain evidence="8 9">DSM 18266</strain>
    </source>
</reference>
<feature type="transmembrane region" description="Helical" evidence="7">
    <location>
        <begin position="185"/>
        <end position="203"/>
    </location>
</feature>
<evidence type="ECO:0000256" key="2">
    <source>
        <dbReference type="ARBA" id="ARBA00009784"/>
    </source>
</evidence>
<reference evidence="9" key="1">
    <citation type="journal article" date="2020" name="Microbiol. Resour. Announc.">
        <title>Draft Genome Sequences of Thiorhodococcus mannitoliphagus and Thiorhodococcus minor, Purple Sulfur Photosynthetic Bacteria in the Gammaproteobacterial Family Chromatiaceae.</title>
        <authorList>
            <person name="Aviles F.A."/>
            <person name="Meyer T.E."/>
            <person name="Kyndt J.A."/>
        </authorList>
    </citation>
    <scope>NUCLEOTIDE SEQUENCE [LARGE SCALE GENOMIC DNA]</scope>
    <source>
        <strain evidence="9">DSM 18266</strain>
    </source>
</reference>
<keyword evidence="9" id="KW-1185">Reference proteome</keyword>
<dbReference type="AlphaFoldDB" id="A0A6P1DVS2"/>
<feature type="transmembrane region" description="Helical" evidence="7">
    <location>
        <begin position="68"/>
        <end position="86"/>
    </location>
</feature>
<evidence type="ECO:0000313" key="8">
    <source>
        <dbReference type="EMBL" id="NEX20192.1"/>
    </source>
</evidence>
<dbReference type="PANTHER" id="PTHR33508:SF1">
    <property type="entry name" value="UPF0056 MEMBRANE PROTEIN YHCE"/>
    <property type="match status" value="1"/>
</dbReference>
<comment type="similarity">
    <text evidence="2 7">Belongs to the UPF0056 (MarC) family.</text>
</comment>
<protein>
    <recommendedName>
        <fullName evidence="7">UPF0056 membrane protein</fullName>
    </recommendedName>
</protein>
<evidence type="ECO:0000256" key="1">
    <source>
        <dbReference type="ARBA" id="ARBA00004651"/>
    </source>
</evidence>
<dbReference type="Proteomes" id="UP000471640">
    <property type="component" value="Unassembled WGS sequence"/>
</dbReference>
<dbReference type="Pfam" id="PF01914">
    <property type="entry name" value="MarC"/>
    <property type="match status" value="1"/>
</dbReference>
<evidence type="ECO:0000256" key="3">
    <source>
        <dbReference type="ARBA" id="ARBA00022475"/>
    </source>
</evidence>
<dbReference type="EMBL" id="JAAIJR010000023">
    <property type="protein sequence ID" value="NEX20192.1"/>
    <property type="molecule type" value="Genomic_DNA"/>
</dbReference>
<feature type="transmembrane region" description="Helical" evidence="7">
    <location>
        <begin position="40"/>
        <end position="62"/>
    </location>
</feature>